<feature type="non-terminal residue" evidence="3">
    <location>
        <position position="461"/>
    </location>
</feature>
<dbReference type="InterPro" id="IPR001627">
    <property type="entry name" value="Semap_dom"/>
</dbReference>
<evidence type="ECO:0000256" key="1">
    <source>
        <dbReference type="PROSITE-ProRule" id="PRU00352"/>
    </source>
</evidence>
<reference evidence="3 4" key="1">
    <citation type="submission" date="2024-11" db="EMBL/GenBank/DDBJ databases">
        <title>Chromosome-level genome assembly of the freshwater bivalve Anodonta woodiana.</title>
        <authorList>
            <person name="Chen X."/>
        </authorList>
    </citation>
    <scope>NUCLEOTIDE SEQUENCE [LARGE SCALE GENOMIC DNA]</scope>
    <source>
        <strain evidence="3">MN2024</strain>
        <tissue evidence="3">Gills</tissue>
    </source>
</reference>
<dbReference type="EMBL" id="JBJQND010000015">
    <property type="protein sequence ID" value="KAL3851680.1"/>
    <property type="molecule type" value="Genomic_DNA"/>
</dbReference>
<keyword evidence="4" id="KW-1185">Reference proteome</keyword>
<dbReference type="InterPro" id="IPR036352">
    <property type="entry name" value="Semap_dom_sf"/>
</dbReference>
<evidence type="ECO:0000313" key="4">
    <source>
        <dbReference type="Proteomes" id="UP001634394"/>
    </source>
</evidence>
<protein>
    <recommendedName>
        <fullName evidence="2">Sema domain-containing protein</fullName>
    </recommendedName>
</protein>
<dbReference type="Gene3D" id="2.130.10.10">
    <property type="entry name" value="YVTN repeat-like/Quinoprotein amine dehydrogenase"/>
    <property type="match status" value="1"/>
</dbReference>
<dbReference type="InterPro" id="IPR031148">
    <property type="entry name" value="Plexin"/>
</dbReference>
<dbReference type="PANTHER" id="PTHR22625">
    <property type="entry name" value="PLEXIN"/>
    <property type="match status" value="1"/>
</dbReference>
<dbReference type="Pfam" id="PF01403">
    <property type="entry name" value="Sema"/>
    <property type="match status" value="1"/>
</dbReference>
<name>A0ABD3UTS6_SINWO</name>
<dbReference type="AlphaFoldDB" id="A0ABD3UTS6"/>
<accession>A0ABD3UTS6</accession>
<sequence length="461" mass="51168">MSKTSLLSFSSLTFLSTLFGRILITTLFGRIISDNSFSRDNLRNIVVDEENGVLYLGGDGVLYKLRTDNFSIVNSIPYTCGSCYSKVLLKTNNNTLIVCGVDDNGKCALYNSTNLAISVNVNSGLFLYGNRNKTAVGLLNSEGTDLYVGLTYGQAANNGLPYYVISNRDTDSTSFNIIANDIGGVFVPRGLRIKEQIKNSYLIYFRAVFQTKTHVYFLTNQRFQSPIDSPYVSKLIRICKDDYGFYSYIDLELECKNTMGDKFSLVQHGDLIELGDKLSTSQDMQALVATFAAGIDPENPWSNRSAICLYTMKEIQERIIDAQTRIVSKCDNGRMVYNESFTYIDVARPAIGPPCQNESFVKDYMSCNTIFESYRTLTSFDTKLNSTAIFTADGTLLGKIAGSSLAEGYSDLLVGTDKGNVKKVVSFVLYGLMPFLSTILAIHGGQYYSTCTNIKTKNNFH</sequence>
<comment type="caution">
    <text evidence="1">Lacks conserved residue(s) required for the propagation of feature annotation.</text>
</comment>
<gene>
    <name evidence="3" type="ORF">ACJMK2_015407</name>
</gene>
<dbReference type="Proteomes" id="UP001634394">
    <property type="component" value="Unassembled WGS sequence"/>
</dbReference>
<dbReference type="PANTHER" id="PTHR22625:SF44">
    <property type="entry name" value="PLEXIN-B"/>
    <property type="match status" value="1"/>
</dbReference>
<dbReference type="InterPro" id="IPR015943">
    <property type="entry name" value="WD40/YVTN_repeat-like_dom_sf"/>
</dbReference>
<evidence type="ECO:0000313" key="3">
    <source>
        <dbReference type="EMBL" id="KAL3851680.1"/>
    </source>
</evidence>
<comment type="caution">
    <text evidence="3">The sequence shown here is derived from an EMBL/GenBank/DDBJ whole genome shotgun (WGS) entry which is preliminary data.</text>
</comment>
<dbReference type="SUPFAM" id="SSF101912">
    <property type="entry name" value="Sema domain"/>
    <property type="match status" value="1"/>
</dbReference>
<dbReference type="PROSITE" id="PS51004">
    <property type="entry name" value="SEMA"/>
    <property type="match status" value="1"/>
</dbReference>
<feature type="domain" description="Sema" evidence="2">
    <location>
        <begin position="1"/>
        <end position="461"/>
    </location>
</feature>
<evidence type="ECO:0000259" key="2">
    <source>
        <dbReference type="PROSITE" id="PS51004"/>
    </source>
</evidence>
<organism evidence="3 4">
    <name type="scientific">Sinanodonta woodiana</name>
    <name type="common">Chinese pond mussel</name>
    <name type="synonym">Anodonta woodiana</name>
    <dbReference type="NCBI Taxonomy" id="1069815"/>
    <lineage>
        <taxon>Eukaryota</taxon>
        <taxon>Metazoa</taxon>
        <taxon>Spiralia</taxon>
        <taxon>Lophotrochozoa</taxon>
        <taxon>Mollusca</taxon>
        <taxon>Bivalvia</taxon>
        <taxon>Autobranchia</taxon>
        <taxon>Heteroconchia</taxon>
        <taxon>Palaeoheterodonta</taxon>
        <taxon>Unionida</taxon>
        <taxon>Unionoidea</taxon>
        <taxon>Unionidae</taxon>
        <taxon>Unioninae</taxon>
        <taxon>Sinanodonta</taxon>
    </lineage>
</organism>
<dbReference type="SMART" id="SM00630">
    <property type="entry name" value="Sema"/>
    <property type="match status" value="1"/>
</dbReference>
<proteinExistence type="predicted"/>